<dbReference type="Proteomes" id="UP000189733">
    <property type="component" value="Unassembled WGS sequence"/>
</dbReference>
<evidence type="ECO:0000313" key="2">
    <source>
        <dbReference type="EMBL" id="SKA64206.1"/>
    </source>
</evidence>
<dbReference type="InterPro" id="IPR016866">
    <property type="entry name" value="UCP028069"/>
</dbReference>
<dbReference type="EMBL" id="FUYA01000001">
    <property type="protein sequence ID" value="SKA64206.1"/>
    <property type="molecule type" value="Genomic_DNA"/>
</dbReference>
<accession>A0A1T4VGZ1</accession>
<reference evidence="2 3" key="1">
    <citation type="submission" date="2017-02" db="EMBL/GenBank/DDBJ databases">
        <authorList>
            <person name="Peterson S.W."/>
        </authorList>
    </citation>
    <scope>NUCLEOTIDE SEQUENCE [LARGE SCALE GENOMIC DNA]</scope>
    <source>
        <strain evidence="2 3">DSM 18034</strain>
    </source>
</reference>
<dbReference type="Pfam" id="PF11932">
    <property type="entry name" value="DUF3450"/>
    <property type="match status" value="1"/>
</dbReference>
<dbReference type="STRING" id="1121442.SAMN02745702_00290"/>
<dbReference type="OrthoDB" id="5880116at2"/>
<proteinExistence type="predicted"/>
<protein>
    <recommendedName>
        <fullName evidence="4">DUF3450 domain-containing protein</fullName>
    </recommendedName>
</protein>
<name>A0A1T4VGZ1_9BACT</name>
<dbReference type="AlphaFoldDB" id="A0A1T4VGZ1"/>
<evidence type="ECO:0000313" key="3">
    <source>
        <dbReference type="Proteomes" id="UP000189733"/>
    </source>
</evidence>
<dbReference type="RefSeq" id="WP_078683611.1">
    <property type="nucleotide sequence ID" value="NZ_FUYA01000001.1"/>
</dbReference>
<feature type="signal peptide" evidence="1">
    <location>
        <begin position="1"/>
        <end position="27"/>
    </location>
</feature>
<evidence type="ECO:0008006" key="4">
    <source>
        <dbReference type="Google" id="ProtNLM"/>
    </source>
</evidence>
<keyword evidence="3" id="KW-1185">Reference proteome</keyword>
<gene>
    <name evidence="2" type="ORF">SAMN02745702_00290</name>
</gene>
<feature type="chain" id="PRO_5012820727" description="DUF3450 domain-containing protein" evidence="1">
    <location>
        <begin position="28"/>
        <end position="257"/>
    </location>
</feature>
<organism evidence="2 3">
    <name type="scientific">Desulfobaculum bizertense DSM 18034</name>
    <dbReference type="NCBI Taxonomy" id="1121442"/>
    <lineage>
        <taxon>Bacteria</taxon>
        <taxon>Pseudomonadati</taxon>
        <taxon>Thermodesulfobacteriota</taxon>
        <taxon>Desulfovibrionia</taxon>
        <taxon>Desulfovibrionales</taxon>
        <taxon>Desulfovibrionaceae</taxon>
        <taxon>Desulfobaculum</taxon>
    </lineage>
</organism>
<sequence length="257" mass="28969">MPYTRHTGTCLSLALAAVLSLGSTAQASSAMQRTQSLVHKEISQSVAAQKRAEAWAAEKEALLANQRELAAQEDWLTFRCQKYEAYIAAQKKSIAELERRKTVFARIERELEPFLDQTATRIGQLIEHDLPFLKKEREQRLRFLQDSLNDYHLPLSEKLRRVMEALQVEAEYGHGLSATETLQDIDGAKRQGTLLRLGRVAQFFRSADGTLSCVWDKTSSSWEKLDTDAARSVQQGIDIAMRRRPAGLLLLPLGVTE</sequence>
<evidence type="ECO:0000256" key="1">
    <source>
        <dbReference type="SAM" id="SignalP"/>
    </source>
</evidence>
<keyword evidence="1" id="KW-0732">Signal</keyword>